<sequence>MMMPLTIVNPGQEVTLIDILGGRGVRSKLYSMGLIPGVKLTVLGTRGGPIMIAVNDTRLALGFGMAKKIMVE</sequence>
<organism evidence="3">
    <name type="scientific">marine sediment metagenome</name>
    <dbReference type="NCBI Taxonomy" id="412755"/>
    <lineage>
        <taxon>unclassified sequences</taxon>
        <taxon>metagenomes</taxon>
        <taxon>ecological metagenomes</taxon>
    </lineage>
</organism>
<dbReference type="EMBL" id="BARS01005609">
    <property type="protein sequence ID" value="GAF75993.1"/>
    <property type="molecule type" value="Genomic_DNA"/>
</dbReference>
<feature type="domain" description="Ferrous iron transporter FeoA-like" evidence="2">
    <location>
        <begin position="3"/>
        <end position="72"/>
    </location>
</feature>
<dbReference type="Pfam" id="PF04023">
    <property type="entry name" value="FeoA"/>
    <property type="match status" value="1"/>
</dbReference>
<dbReference type="SMART" id="SM00899">
    <property type="entry name" value="FeoA"/>
    <property type="match status" value="1"/>
</dbReference>
<dbReference type="InterPro" id="IPR008988">
    <property type="entry name" value="Transcriptional_repressor_C"/>
</dbReference>
<proteinExistence type="predicted"/>
<dbReference type="InterPro" id="IPR007167">
    <property type="entry name" value="Fe-transptr_FeoA-like"/>
</dbReference>
<dbReference type="GO" id="GO:0046914">
    <property type="term" value="F:transition metal ion binding"/>
    <property type="evidence" value="ECO:0007669"/>
    <property type="project" value="InterPro"/>
</dbReference>
<dbReference type="AlphaFoldDB" id="X0S4M5"/>
<evidence type="ECO:0000256" key="1">
    <source>
        <dbReference type="ARBA" id="ARBA00023004"/>
    </source>
</evidence>
<reference evidence="3" key="1">
    <citation type="journal article" date="2014" name="Front. Microbiol.">
        <title>High frequency of phylogenetically diverse reductive dehalogenase-homologous genes in deep subseafloor sedimentary metagenomes.</title>
        <authorList>
            <person name="Kawai M."/>
            <person name="Futagami T."/>
            <person name="Toyoda A."/>
            <person name="Takaki Y."/>
            <person name="Nishi S."/>
            <person name="Hori S."/>
            <person name="Arai W."/>
            <person name="Tsubouchi T."/>
            <person name="Morono Y."/>
            <person name="Uchiyama I."/>
            <person name="Ito T."/>
            <person name="Fujiyama A."/>
            <person name="Inagaki F."/>
            <person name="Takami H."/>
        </authorList>
    </citation>
    <scope>NUCLEOTIDE SEQUENCE</scope>
    <source>
        <strain evidence="3">Expedition CK06-06</strain>
    </source>
</reference>
<dbReference type="Gene3D" id="2.30.30.90">
    <property type="match status" value="1"/>
</dbReference>
<dbReference type="InterPro" id="IPR053184">
    <property type="entry name" value="FeoA-like"/>
</dbReference>
<name>X0S4M5_9ZZZZ</name>
<gene>
    <name evidence="3" type="ORF">S01H1_11003</name>
</gene>
<dbReference type="PANTHER" id="PTHR43151">
    <property type="entry name" value="FEOA FAMILY PROTEIN"/>
    <property type="match status" value="1"/>
</dbReference>
<protein>
    <recommendedName>
        <fullName evidence="2">Ferrous iron transporter FeoA-like domain-containing protein</fullName>
    </recommendedName>
</protein>
<dbReference type="PANTHER" id="PTHR43151:SF1">
    <property type="entry name" value="SSR2333 PROTEIN"/>
    <property type="match status" value="1"/>
</dbReference>
<evidence type="ECO:0000259" key="2">
    <source>
        <dbReference type="SMART" id="SM00899"/>
    </source>
</evidence>
<accession>X0S4M5</accession>
<keyword evidence="1" id="KW-0408">Iron</keyword>
<comment type="caution">
    <text evidence="3">The sequence shown here is derived from an EMBL/GenBank/DDBJ whole genome shotgun (WGS) entry which is preliminary data.</text>
</comment>
<dbReference type="SUPFAM" id="SSF50037">
    <property type="entry name" value="C-terminal domain of transcriptional repressors"/>
    <property type="match status" value="1"/>
</dbReference>
<dbReference type="InterPro" id="IPR038157">
    <property type="entry name" value="FeoA_core_dom"/>
</dbReference>
<evidence type="ECO:0000313" key="3">
    <source>
        <dbReference type="EMBL" id="GAF75993.1"/>
    </source>
</evidence>